<dbReference type="PhylomeDB" id="B6QSY2"/>
<feature type="compositionally biased region" description="Polar residues" evidence="2">
    <location>
        <begin position="941"/>
        <end position="983"/>
    </location>
</feature>
<dbReference type="VEuPathDB" id="FungiDB:PMAA_003070"/>
<dbReference type="PANTHER" id="PTHR45615">
    <property type="entry name" value="MYOSIN HEAVY CHAIN, NON-MUSCLE"/>
    <property type="match status" value="1"/>
</dbReference>
<feature type="region of interest" description="Disordered" evidence="2">
    <location>
        <begin position="913"/>
        <end position="990"/>
    </location>
</feature>
<gene>
    <name evidence="3" type="ORF">PMAA_003070</name>
</gene>
<dbReference type="OrthoDB" id="5332870at2759"/>
<keyword evidence="1" id="KW-0175">Coiled coil</keyword>
<feature type="coiled-coil region" evidence="1">
    <location>
        <begin position="772"/>
        <end position="895"/>
    </location>
</feature>
<organism evidence="3 4">
    <name type="scientific">Talaromyces marneffei (strain ATCC 18224 / CBS 334.59 / QM 7333)</name>
    <name type="common">Penicillium marneffei</name>
    <dbReference type="NCBI Taxonomy" id="441960"/>
    <lineage>
        <taxon>Eukaryota</taxon>
        <taxon>Fungi</taxon>
        <taxon>Dikarya</taxon>
        <taxon>Ascomycota</taxon>
        <taxon>Pezizomycotina</taxon>
        <taxon>Eurotiomycetes</taxon>
        <taxon>Eurotiomycetidae</taxon>
        <taxon>Eurotiales</taxon>
        <taxon>Trichocomaceae</taxon>
        <taxon>Talaromyces</taxon>
        <taxon>Talaromyces sect. Talaromyces</taxon>
    </lineage>
</organism>
<sequence>MESDSQTSIQLLVRKIEQAVTAPYTPVLHGLDRDVEYASDATLRQWVDCKPCQVSLLTAVLLEQRPTSNKLLARFGYLKIVRDTLLDREPALLDQSLHCAIENGNEEDLNLCVSMLSSPLSPNIAAPVRVPVFLTKLLSDVAQNPCAAKIKPLCDVMQGLLSNADLIQLIPNDLMEAFQREGTKILRNLNDPLGTLLSLATFTRIRKLWKPRDSTQKQPQWLTNICQIFGPKSSNKALDLVVISAVMACSTSSNGYTINERIFLVRLATEICHEIDEDLRKTWLSTNSPKLGKLCEKLKRPDINAELQVTGLTLLITFSQWLALPREVYDSMREQLYTQTTYNVMTAIPEMVKDILFERLLAHYDNEYLDICFATIHGLIPDNDKHLPGLTDLKIRQLLVSTLGKSEKASKLRRSFLRRLSGSDQSIGILRDYAQEFSTRDGSFRCSESNVCSTATILQKDRLFFEWLGCIHSAIDADGAESQEIFSCYHELFDFFLRSLKENATTSKHCFFSHLKEPERNGYFSQKTAKPTVVENADGASHEWRSKVAGLLMDNARSSHETIIQQMEAMLQDFENRCSNVEEPLALAVREREDLNQKLAASKHLNQQLEEQIQQSAEMMNALRKQLDESVAQIRDYSCQNVHLANQVDALQTELDTSRKEARDGIEMVNSKARDRELDLMATVAERDDLLEEQQMEIEVMSKERTQLQEAAHVSAERHQAVPQDYDDLRQEMAQLQKDATQNFDMLRHEITKLQQVMEIRESTNVEKDNRIIALGETNKDLQNENQMLKDKASNLEQAQSNWEQSMSALEEARQKHKSSMADMETKYQDQVFEAQNQAQQLTERYRLEISTLRHDAANTSSQAEKEIRTKNKRIQYLEKKVEAFRNERAAKAREFSEAQEHISRFMSVMEFTKDQKDDSSRKQPATGPSKAKEHVRRSTRLSLLQAQSPSQAGMTTIQAQSSNPAIPPTSTESLFHQEATTTPRRRSHRFSETTSFVNYDNTTYFPSIHERAVEGFPGVRRQPLSNLDRNSPKKSPASTNPKDARNDKLGQQTQIESQTNIDITDLGNLDVDFDDRDLLTSTMAQ</sequence>
<name>B6QSY2_TALMQ</name>
<reference evidence="4" key="1">
    <citation type="journal article" date="2015" name="Genome Announc.">
        <title>Genome sequence of the AIDS-associated pathogen Penicillium marneffei (ATCC18224) and its near taxonomic relative Talaromyces stipitatus (ATCC10500).</title>
        <authorList>
            <person name="Nierman W.C."/>
            <person name="Fedorova-Abrams N.D."/>
            <person name="Andrianopoulos A."/>
        </authorList>
    </citation>
    <scope>NUCLEOTIDE SEQUENCE [LARGE SCALE GENOMIC DNA]</scope>
    <source>
        <strain evidence="4">ATCC 18224 / CBS 334.59 / QM 7333</strain>
    </source>
</reference>
<dbReference type="EMBL" id="DS995905">
    <property type="protein sequence ID" value="EEA19517.1"/>
    <property type="molecule type" value="Genomic_DNA"/>
</dbReference>
<dbReference type="AlphaFoldDB" id="B6QSY2"/>
<feature type="compositionally biased region" description="Basic and acidic residues" evidence="2">
    <location>
        <begin position="913"/>
        <end position="922"/>
    </location>
</feature>
<dbReference type="Proteomes" id="UP000001294">
    <property type="component" value="Unassembled WGS sequence"/>
</dbReference>
<evidence type="ECO:0000256" key="2">
    <source>
        <dbReference type="SAM" id="MobiDB-lite"/>
    </source>
</evidence>
<protein>
    <submittedName>
        <fullName evidence="3">Uncharacterized protein</fullName>
    </submittedName>
</protein>
<evidence type="ECO:0000313" key="3">
    <source>
        <dbReference type="EMBL" id="EEA19517.1"/>
    </source>
</evidence>
<proteinExistence type="predicted"/>
<feature type="compositionally biased region" description="Polar residues" evidence="2">
    <location>
        <begin position="1050"/>
        <end position="1062"/>
    </location>
</feature>
<feature type="coiled-coil region" evidence="1">
    <location>
        <begin position="557"/>
        <end position="661"/>
    </location>
</feature>
<evidence type="ECO:0000256" key="1">
    <source>
        <dbReference type="SAM" id="Coils"/>
    </source>
</evidence>
<feature type="region of interest" description="Disordered" evidence="2">
    <location>
        <begin position="1020"/>
        <end position="1062"/>
    </location>
</feature>
<dbReference type="PANTHER" id="PTHR45615:SF63">
    <property type="entry name" value="CHROMOSOME UNDETERMINED SCAFFOLD_10, WHOLE GENOME SHOTGUN SEQUENCE"/>
    <property type="match status" value="1"/>
</dbReference>
<dbReference type="HOGENOM" id="CLU_291190_0_0_1"/>
<keyword evidence="4" id="KW-1185">Reference proteome</keyword>
<accession>B6QSY2</accession>
<evidence type="ECO:0000313" key="4">
    <source>
        <dbReference type="Proteomes" id="UP000001294"/>
    </source>
</evidence>